<dbReference type="InterPro" id="IPR050813">
    <property type="entry name" value="Sigma-70_Factor"/>
</dbReference>
<evidence type="ECO:0000256" key="3">
    <source>
        <dbReference type="ARBA" id="ARBA00023082"/>
    </source>
</evidence>
<dbReference type="NCBIfam" id="NF005143">
    <property type="entry name" value="PRK06596.1"/>
    <property type="match status" value="1"/>
</dbReference>
<sequence length="293" mass="33487">MSRTNWVSGDDRRVIRHAMKAPMLSRERELELARAWREGADERALKRLTESYLRLVIAAASRFRHYGLPVADLIQEGVIGLMEAAYRFEPDRDVRFSTYASWWIRASIQDFVLRNWSIVRTGTTAAHKALFFNLKRLKARLDMPTERPLSFEARRRIADELGVKTRDVETMEGRLSGVDRSLNAPVGDDSMQEWQELIVCDAPLPDEQVMTTHDGHRRTALIHDAMRSLSERESYIIRERRLREKGETLAALGERLGISKERVRQLEAQALGKLKTALVRRIPDPAAAGLSAG</sequence>
<evidence type="ECO:0000256" key="2">
    <source>
        <dbReference type="ARBA" id="ARBA00023015"/>
    </source>
</evidence>
<evidence type="ECO:0000313" key="7">
    <source>
        <dbReference type="EMBL" id="RMB01389.1"/>
    </source>
</evidence>
<keyword evidence="3" id="KW-0731">Sigma factor</keyword>
<dbReference type="InParanoid" id="A0A3M0C2J6"/>
<dbReference type="InterPro" id="IPR013325">
    <property type="entry name" value="RNA_pol_sigma_r2"/>
</dbReference>
<dbReference type="FunCoup" id="A0A3M0C2J6">
    <property type="interactions" value="131"/>
</dbReference>
<gene>
    <name evidence="7" type="ORF">BXY39_3572</name>
</gene>
<keyword evidence="2" id="KW-0805">Transcription regulation</keyword>
<reference evidence="7 8" key="1">
    <citation type="submission" date="2018-10" db="EMBL/GenBank/DDBJ databases">
        <title>Genomic Encyclopedia of Archaeal and Bacterial Type Strains, Phase II (KMG-II): from individual species to whole genera.</title>
        <authorList>
            <person name="Goeker M."/>
        </authorList>
    </citation>
    <scope>NUCLEOTIDE SEQUENCE [LARGE SCALE GENOMIC DNA]</scope>
    <source>
        <strain evidence="7 8">DSM 25217</strain>
    </source>
</reference>
<dbReference type="InterPro" id="IPR013324">
    <property type="entry name" value="RNA_pol_sigma_r3/r4-like"/>
</dbReference>
<dbReference type="Proteomes" id="UP000271227">
    <property type="component" value="Unassembled WGS sequence"/>
</dbReference>
<dbReference type="Pfam" id="PF04545">
    <property type="entry name" value="Sigma70_r4"/>
    <property type="match status" value="1"/>
</dbReference>
<dbReference type="NCBIfam" id="NF005693">
    <property type="entry name" value="PRK07500.1"/>
    <property type="match status" value="1"/>
</dbReference>
<dbReference type="PIRSF" id="PIRSF000770">
    <property type="entry name" value="RNA_pol_sigma-SigE/K"/>
    <property type="match status" value="1"/>
</dbReference>
<comment type="similarity">
    <text evidence="1">Belongs to the sigma-70 factor family.</text>
</comment>
<dbReference type="PANTHER" id="PTHR30376:SF3">
    <property type="entry name" value="RNA POLYMERASE SIGMA FACTOR RPOH"/>
    <property type="match status" value="1"/>
</dbReference>
<organism evidence="7 8">
    <name type="scientific">Eilatimonas milleporae</name>
    <dbReference type="NCBI Taxonomy" id="911205"/>
    <lineage>
        <taxon>Bacteria</taxon>
        <taxon>Pseudomonadati</taxon>
        <taxon>Pseudomonadota</taxon>
        <taxon>Alphaproteobacteria</taxon>
        <taxon>Kordiimonadales</taxon>
        <taxon>Kordiimonadaceae</taxon>
        <taxon>Eilatimonas</taxon>
    </lineage>
</organism>
<dbReference type="GO" id="GO:0016987">
    <property type="term" value="F:sigma factor activity"/>
    <property type="evidence" value="ECO:0007669"/>
    <property type="project" value="UniProtKB-KW"/>
</dbReference>
<dbReference type="Gene3D" id="1.10.601.10">
    <property type="entry name" value="RNA Polymerase Primary Sigma Factor"/>
    <property type="match status" value="1"/>
</dbReference>
<dbReference type="InterPro" id="IPR007627">
    <property type="entry name" value="RNA_pol_sigma70_r2"/>
</dbReference>
<dbReference type="GO" id="GO:0003677">
    <property type="term" value="F:DNA binding"/>
    <property type="evidence" value="ECO:0007669"/>
    <property type="project" value="UniProtKB-KW"/>
</dbReference>
<evidence type="ECO:0000256" key="5">
    <source>
        <dbReference type="ARBA" id="ARBA00023163"/>
    </source>
</evidence>
<protein>
    <submittedName>
        <fullName evidence="7">RNA polymerase RpoH-like sigma 32 subunit</fullName>
    </submittedName>
</protein>
<dbReference type="InterPro" id="IPR014284">
    <property type="entry name" value="RNA_pol_sigma-70_dom"/>
</dbReference>
<dbReference type="PANTHER" id="PTHR30376">
    <property type="entry name" value="SIGMA FACTOR RPOH HEAT SHOCK RELATED"/>
    <property type="match status" value="1"/>
</dbReference>
<dbReference type="InterPro" id="IPR000943">
    <property type="entry name" value="RNA_pol_sigma70"/>
</dbReference>
<evidence type="ECO:0000259" key="6">
    <source>
        <dbReference type="PROSITE" id="PS00715"/>
    </source>
</evidence>
<dbReference type="RefSeq" id="WP_121940219.1">
    <property type="nucleotide sequence ID" value="NZ_REFR01000016.1"/>
</dbReference>
<name>A0A3M0C2J6_9PROT</name>
<dbReference type="EMBL" id="REFR01000016">
    <property type="protein sequence ID" value="RMB01389.1"/>
    <property type="molecule type" value="Genomic_DNA"/>
</dbReference>
<evidence type="ECO:0000313" key="8">
    <source>
        <dbReference type="Proteomes" id="UP000271227"/>
    </source>
</evidence>
<dbReference type="AlphaFoldDB" id="A0A3M0C2J6"/>
<evidence type="ECO:0000256" key="1">
    <source>
        <dbReference type="ARBA" id="ARBA00007788"/>
    </source>
</evidence>
<keyword evidence="5" id="KW-0804">Transcription</keyword>
<dbReference type="NCBIfam" id="TIGR02937">
    <property type="entry name" value="sigma70-ECF"/>
    <property type="match status" value="1"/>
</dbReference>
<keyword evidence="4" id="KW-0238">DNA-binding</keyword>
<accession>A0A3M0C2J6</accession>
<dbReference type="CDD" id="cd06171">
    <property type="entry name" value="Sigma70_r4"/>
    <property type="match status" value="1"/>
</dbReference>
<dbReference type="OrthoDB" id="9809557at2"/>
<comment type="caution">
    <text evidence="7">The sequence shown here is derived from an EMBL/GenBank/DDBJ whole genome shotgun (WGS) entry which is preliminary data.</text>
</comment>
<dbReference type="PROSITE" id="PS00715">
    <property type="entry name" value="SIGMA70_1"/>
    <property type="match status" value="1"/>
</dbReference>
<feature type="domain" description="RNA polymerase sigma-70" evidence="6">
    <location>
        <begin position="72"/>
        <end position="85"/>
    </location>
</feature>
<dbReference type="Pfam" id="PF04542">
    <property type="entry name" value="Sigma70_r2"/>
    <property type="match status" value="1"/>
</dbReference>
<dbReference type="SUPFAM" id="SSF88946">
    <property type="entry name" value="Sigma2 domain of RNA polymerase sigma factors"/>
    <property type="match status" value="1"/>
</dbReference>
<evidence type="ECO:0000256" key="4">
    <source>
        <dbReference type="ARBA" id="ARBA00023125"/>
    </source>
</evidence>
<proteinExistence type="inferred from homology"/>
<dbReference type="PRINTS" id="PR00046">
    <property type="entry name" value="SIGMA70FCT"/>
</dbReference>
<dbReference type="Gene3D" id="1.20.140.160">
    <property type="match status" value="1"/>
</dbReference>
<keyword evidence="8" id="KW-1185">Reference proteome</keyword>
<dbReference type="SUPFAM" id="SSF88659">
    <property type="entry name" value="Sigma3 and sigma4 domains of RNA polymerase sigma factors"/>
    <property type="match status" value="1"/>
</dbReference>
<dbReference type="GO" id="GO:0006352">
    <property type="term" value="P:DNA-templated transcription initiation"/>
    <property type="evidence" value="ECO:0007669"/>
    <property type="project" value="InterPro"/>
</dbReference>
<dbReference type="InterPro" id="IPR007630">
    <property type="entry name" value="RNA_pol_sigma70_r4"/>
</dbReference>